<evidence type="ECO:0000256" key="1">
    <source>
        <dbReference type="ARBA" id="ARBA00022676"/>
    </source>
</evidence>
<dbReference type="InterPro" id="IPR001173">
    <property type="entry name" value="Glyco_trans_2-like"/>
</dbReference>
<organism evidence="4 5">
    <name type="scientific">Capnocytophaga cynodegmi</name>
    <dbReference type="NCBI Taxonomy" id="28189"/>
    <lineage>
        <taxon>Bacteria</taxon>
        <taxon>Pseudomonadati</taxon>
        <taxon>Bacteroidota</taxon>
        <taxon>Flavobacteriia</taxon>
        <taxon>Flavobacteriales</taxon>
        <taxon>Flavobacteriaceae</taxon>
        <taxon>Capnocytophaga</taxon>
    </lineage>
</organism>
<dbReference type="Proteomes" id="UP000242855">
    <property type="component" value="Chromosome"/>
</dbReference>
<dbReference type="Gene3D" id="3.90.550.10">
    <property type="entry name" value="Spore Coat Polysaccharide Biosynthesis Protein SpsA, Chain A"/>
    <property type="match status" value="1"/>
</dbReference>
<feature type="domain" description="Glycosyltransferase 2-like" evidence="3">
    <location>
        <begin position="8"/>
        <end position="121"/>
    </location>
</feature>
<sequence length="351" mass="41659">MKMNPLVSVIIPIYNVENFVEETILSVLQQSYSAIELILIDDGSTDGSAEVCQKYSIEHNVVFISQTNRGVSITRNRGIQVAKGDYIYFLDSDDTIEKDFIKTSVEVAEQGHYDIIVVGEYYGRRFPDVALLPTCALFLRKSLLEKFVDIRFPEGIQPCEDGIFSHQLLALTNKIGFNPKGIYHYRMHENQNHKTIIQQTTKILTDIPLWLSILNDFYVKQQLFEQKSLHLALFLQYEPFDRYLKMPFTEEQKKQLFEIINNFYNKNVAPYITEEEFQKLNKPFRHFIKAENHKKFDLFFERYTKFTQTKEYIFRIETKIKLFLLKFVPIKKIRKQKREKIRFAMRNRPEL</sequence>
<evidence type="ECO:0000256" key="2">
    <source>
        <dbReference type="ARBA" id="ARBA00022679"/>
    </source>
</evidence>
<dbReference type="GO" id="GO:0016758">
    <property type="term" value="F:hexosyltransferase activity"/>
    <property type="evidence" value="ECO:0007669"/>
    <property type="project" value="UniProtKB-ARBA"/>
</dbReference>
<dbReference type="InterPro" id="IPR029044">
    <property type="entry name" value="Nucleotide-diphossugar_trans"/>
</dbReference>
<dbReference type="Pfam" id="PF00535">
    <property type="entry name" value="Glycos_transf_2"/>
    <property type="match status" value="1"/>
</dbReference>
<dbReference type="CDD" id="cd00761">
    <property type="entry name" value="Glyco_tranf_GTA_type"/>
    <property type="match status" value="1"/>
</dbReference>
<evidence type="ECO:0000313" key="5">
    <source>
        <dbReference type="Proteomes" id="UP000242855"/>
    </source>
</evidence>
<accession>A0A250E613</accession>
<gene>
    <name evidence="4" type="ORF">CGC48_06290</name>
</gene>
<dbReference type="SUPFAM" id="SSF53448">
    <property type="entry name" value="Nucleotide-diphospho-sugar transferases"/>
    <property type="match status" value="1"/>
</dbReference>
<evidence type="ECO:0000313" key="4">
    <source>
        <dbReference type="EMBL" id="ATA68271.1"/>
    </source>
</evidence>
<dbReference type="EMBL" id="CP022378">
    <property type="protein sequence ID" value="ATA68271.1"/>
    <property type="molecule type" value="Genomic_DNA"/>
</dbReference>
<name>A0A250E613_9FLAO</name>
<evidence type="ECO:0000259" key="3">
    <source>
        <dbReference type="Pfam" id="PF00535"/>
    </source>
</evidence>
<dbReference type="PANTHER" id="PTHR22916:SF51">
    <property type="entry name" value="GLYCOSYLTRANSFERASE EPSH-RELATED"/>
    <property type="match status" value="1"/>
</dbReference>
<keyword evidence="1" id="KW-0328">Glycosyltransferase</keyword>
<dbReference type="AlphaFoldDB" id="A0A250E613"/>
<protein>
    <submittedName>
        <fullName evidence="4">Glycosyl transferase family 2</fullName>
    </submittedName>
</protein>
<dbReference type="PANTHER" id="PTHR22916">
    <property type="entry name" value="GLYCOSYLTRANSFERASE"/>
    <property type="match status" value="1"/>
</dbReference>
<keyword evidence="2 4" id="KW-0808">Transferase</keyword>
<dbReference type="KEGG" id="ccyn:CGC48_06290"/>
<proteinExistence type="predicted"/>
<reference evidence="4 5" key="1">
    <citation type="journal article" date="2017" name="Genome Announc.">
        <title>Twelve Complete Reference Genomes of Clinical Isolates in the Capnocytophaga Genus.</title>
        <authorList>
            <person name="Villarma A."/>
            <person name="Gulvik C.A."/>
            <person name="Rowe L.A."/>
            <person name="Sheth M."/>
            <person name="Juieng P."/>
            <person name="Nicholson A.C."/>
            <person name="Loparev V.N."/>
            <person name="McQuiston J.R."/>
        </authorList>
    </citation>
    <scope>NUCLEOTIDE SEQUENCE [LARGE SCALE GENOMIC DNA]</scope>
    <source>
        <strain evidence="4 5">G7591</strain>
    </source>
</reference>